<dbReference type="STRING" id="1458985.BJP34_09585"/>
<organism evidence="4 5">
    <name type="scientific">Moorena producens PAL-8-15-08-1</name>
    <dbReference type="NCBI Taxonomy" id="1458985"/>
    <lineage>
        <taxon>Bacteria</taxon>
        <taxon>Bacillati</taxon>
        <taxon>Cyanobacteriota</taxon>
        <taxon>Cyanophyceae</taxon>
        <taxon>Coleofasciculales</taxon>
        <taxon>Coleofasciculaceae</taxon>
        <taxon>Moorena</taxon>
    </lineage>
</organism>
<feature type="active site" description="Proton acceptor; for dehydratase activity" evidence="2">
    <location>
        <position position="316"/>
    </location>
</feature>
<dbReference type="PANTHER" id="PTHR43775">
    <property type="entry name" value="FATTY ACID SYNTHASE"/>
    <property type="match status" value="1"/>
</dbReference>
<dbReference type="Proteomes" id="UP000177870">
    <property type="component" value="Chromosome"/>
</dbReference>
<sequence>MIQTAQISQSSVFLVSGGAKGITAECVIRMAQHQPSKFILLGRSSIMKDEPDWAKDCFDESELKKRIMENIRAQGQKPTPMEVQRVFKTIASSREIHKTLLAIEQAGGQADYIDVDVTDALALQQKLATVVERMGPITGIIHGAGVLADKLIEKKSEQDFETVYGTKVKGLENLLSCVSPGQLDYLVLFSSVAGFYGNIGQSDYAIANEILNKSAHLVKQNHPSCHVVAINWGPWDSGMVTSELKKAFAKRNIEIIPIPVGTNMLVKELDSANQETAQVVIGTPLEPVLGELNPELRSYRIRRKLTLDANPFLHDHIIAGYPVLPATCAVAWIINACEQLYPGYKFFSYTNFKVLKGIIFNNNLASEYVLDLKEIAKTNDGSIEFEGKIWSKKEESKIPYHEHYRAQIKLVREIKSAPTYETVNVEEDVQIPEQIKSPLYQAGKCTLFHGPSFWGVKRVLNLTSTKITAACRWSSISDRQQGQFTIQTFNPYIADLQTHANGILIYAFYQEELLPSQSEKFEQFAMIPPGETFYVSTELKSKVNKNVIVDMIAHNREGQIYSRWLGWKGTIFPLW</sequence>
<dbReference type="InterPro" id="IPR013968">
    <property type="entry name" value="PKS_KR"/>
</dbReference>
<dbReference type="InterPro" id="IPR050091">
    <property type="entry name" value="PKS_NRPS_Biosynth_Enz"/>
</dbReference>
<dbReference type="SMART" id="SM00822">
    <property type="entry name" value="PKS_KR"/>
    <property type="match status" value="1"/>
</dbReference>
<dbReference type="GO" id="GO:0006633">
    <property type="term" value="P:fatty acid biosynthetic process"/>
    <property type="evidence" value="ECO:0007669"/>
    <property type="project" value="TreeGrafter"/>
</dbReference>
<feature type="active site" description="Proton donor; for dehydratase activity" evidence="2">
    <location>
        <position position="495"/>
    </location>
</feature>
<evidence type="ECO:0000313" key="5">
    <source>
        <dbReference type="Proteomes" id="UP000177870"/>
    </source>
</evidence>
<dbReference type="InterPro" id="IPR036291">
    <property type="entry name" value="NAD(P)-bd_dom_sf"/>
</dbReference>
<dbReference type="GO" id="GO:0004312">
    <property type="term" value="F:fatty acid synthase activity"/>
    <property type="evidence" value="ECO:0007669"/>
    <property type="project" value="TreeGrafter"/>
</dbReference>
<dbReference type="EMBL" id="CP017599">
    <property type="protein sequence ID" value="AOW99675.1"/>
    <property type="molecule type" value="Genomic_DNA"/>
</dbReference>
<dbReference type="Gene3D" id="3.10.129.110">
    <property type="entry name" value="Polyketide synthase dehydratase"/>
    <property type="match status" value="1"/>
</dbReference>
<evidence type="ECO:0000259" key="3">
    <source>
        <dbReference type="PROSITE" id="PS52019"/>
    </source>
</evidence>
<keyword evidence="1" id="KW-0808">Transferase</keyword>
<dbReference type="Pfam" id="PF08659">
    <property type="entry name" value="KR"/>
    <property type="match status" value="1"/>
</dbReference>
<feature type="region of interest" description="C-terminal hotdog fold" evidence="2">
    <location>
        <begin position="430"/>
        <end position="575"/>
    </location>
</feature>
<protein>
    <submittedName>
        <fullName evidence="4">Polyketide synthase</fullName>
    </submittedName>
</protein>
<dbReference type="Gene3D" id="3.40.50.720">
    <property type="entry name" value="NAD(P)-binding Rossmann-like Domain"/>
    <property type="match status" value="1"/>
</dbReference>
<dbReference type="PROSITE" id="PS52019">
    <property type="entry name" value="PKS_MFAS_DH"/>
    <property type="match status" value="1"/>
</dbReference>
<dbReference type="Pfam" id="PF21089">
    <property type="entry name" value="PKS_DH_N"/>
    <property type="match status" value="1"/>
</dbReference>
<dbReference type="SUPFAM" id="SSF51735">
    <property type="entry name" value="NAD(P)-binding Rossmann-fold domains"/>
    <property type="match status" value="1"/>
</dbReference>
<evidence type="ECO:0000256" key="1">
    <source>
        <dbReference type="ARBA" id="ARBA00022679"/>
    </source>
</evidence>
<dbReference type="AlphaFoldDB" id="A0A1D8TQI6"/>
<accession>A0A1D8TQI6</accession>
<dbReference type="OrthoDB" id="9778690at2"/>
<dbReference type="InterPro" id="IPR042104">
    <property type="entry name" value="PKS_dehydratase_sf"/>
</dbReference>
<feature type="domain" description="PKS/mFAS DH" evidence="3">
    <location>
        <begin position="286"/>
        <end position="575"/>
    </location>
</feature>
<dbReference type="InterPro" id="IPR049552">
    <property type="entry name" value="PKS_DH_N"/>
</dbReference>
<dbReference type="PANTHER" id="PTHR43775:SF51">
    <property type="entry name" value="INACTIVE PHENOLPHTHIOCEROL SYNTHESIS POLYKETIDE SYNTHASE TYPE I PKS1-RELATED"/>
    <property type="match status" value="1"/>
</dbReference>
<reference evidence="5" key="1">
    <citation type="submission" date="2016-10" db="EMBL/GenBank/DDBJ databases">
        <title>Comparative genomics uncovers the prolific and rare metabolic potential of the cyanobacterial genus Moorea.</title>
        <authorList>
            <person name="Leao T."/>
            <person name="Castelao G."/>
            <person name="Korobeynikov A."/>
            <person name="Monroe E.A."/>
            <person name="Podell S."/>
            <person name="Glukhov E."/>
            <person name="Allen E."/>
            <person name="Gerwick W.H."/>
            <person name="Gerwick L."/>
        </authorList>
    </citation>
    <scope>NUCLEOTIDE SEQUENCE [LARGE SCALE GENOMIC DNA]</scope>
    <source>
        <strain evidence="5">PAL-8-15-08-1</strain>
    </source>
</reference>
<evidence type="ECO:0000313" key="4">
    <source>
        <dbReference type="EMBL" id="AOW99675.1"/>
    </source>
</evidence>
<proteinExistence type="predicted"/>
<dbReference type="RefSeq" id="WP_070392154.1">
    <property type="nucleotide sequence ID" value="NZ_CP017599.1"/>
</dbReference>
<dbReference type="CDD" id="cd08953">
    <property type="entry name" value="KR_2_SDR_x"/>
    <property type="match status" value="1"/>
</dbReference>
<evidence type="ECO:0000256" key="2">
    <source>
        <dbReference type="PROSITE-ProRule" id="PRU01363"/>
    </source>
</evidence>
<dbReference type="InterPro" id="IPR057326">
    <property type="entry name" value="KR_dom"/>
</dbReference>
<dbReference type="KEGG" id="mpro:BJP34_09585"/>
<gene>
    <name evidence="4" type="ORF">BJP34_09585</name>
</gene>
<name>A0A1D8TQI6_9CYAN</name>
<dbReference type="InterPro" id="IPR049900">
    <property type="entry name" value="PKS_mFAS_DH"/>
</dbReference>
<feature type="region of interest" description="N-terminal hotdog fold" evidence="2">
    <location>
        <begin position="286"/>
        <end position="413"/>
    </location>
</feature>